<evidence type="ECO:0000313" key="1">
    <source>
        <dbReference type="EMBL" id="GFY72019.1"/>
    </source>
</evidence>
<reference evidence="1" key="1">
    <citation type="submission" date="2020-08" db="EMBL/GenBank/DDBJ databases">
        <title>Multicomponent nature underlies the extraordinary mechanical properties of spider dragline silk.</title>
        <authorList>
            <person name="Kono N."/>
            <person name="Nakamura H."/>
            <person name="Mori M."/>
            <person name="Yoshida Y."/>
            <person name="Ohtoshi R."/>
            <person name="Malay A.D."/>
            <person name="Moran D.A.P."/>
            <person name="Tomita M."/>
            <person name="Numata K."/>
            <person name="Arakawa K."/>
        </authorList>
    </citation>
    <scope>NUCLEOTIDE SEQUENCE</scope>
</reference>
<keyword evidence="2" id="KW-1185">Reference proteome</keyword>
<evidence type="ECO:0000313" key="2">
    <source>
        <dbReference type="Proteomes" id="UP000886998"/>
    </source>
</evidence>
<protein>
    <submittedName>
        <fullName evidence="1">Uncharacterized protein</fullName>
    </submittedName>
</protein>
<dbReference type="Proteomes" id="UP000886998">
    <property type="component" value="Unassembled WGS sequence"/>
</dbReference>
<sequence>MEFTGPWKVKQAGLRNSFTKTANVLKAELVDVECSVDLVRALHVAKHTRLSYVQGMGSKMESPTRTPVINNLQTTTARQICTGEVTLMTVDNERELVDFVKCSTKILADGLSLWTYGPVEEAVRSAIDGLNIESEHSASFRDYVG</sequence>
<dbReference type="EMBL" id="BMAV01019213">
    <property type="protein sequence ID" value="GFY72019.1"/>
    <property type="molecule type" value="Genomic_DNA"/>
</dbReference>
<gene>
    <name evidence="1" type="ORF">TNIN_437541</name>
</gene>
<accession>A0A8X7CGT6</accession>
<organism evidence="1 2">
    <name type="scientific">Trichonephila inaurata madagascariensis</name>
    <dbReference type="NCBI Taxonomy" id="2747483"/>
    <lineage>
        <taxon>Eukaryota</taxon>
        <taxon>Metazoa</taxon>
        <taxon>Ecdysozoa</taxon>
        <taxon>Arthropoda</taxon>
        <taxon>Chelicerata</taxon>
        <taxon>Arachnida</taxon>
        <taxon>Araneae</taxon>
        <taxon>Araneomorphae</taxon>
        <taxon>Entelegynae</taxon>
        <taxon>Araneoidea</taxon>
        <taxon>Nephilidae</taxon>
        <taxon>Trichonephila</taxon>
        <taxon>Trichonephila inaurata</taxon>
    </lineage>
</organism>
<comment type="caution">
    <text evidence="1">The sequence shown here is derived from an EMBL/GenBank/DDBJ whole genome shotgun (WGS) entry which is preliminary data.</text>
</comment>
<proteinExistence type="predicted"/>
<dbReference type="AlphaFoldDB" id="A0A8X7CGT6"/>
<name>A0A8X7CGT6_9ARAC</name>